<reference evidence="2" key="2">
    <citation type="submission" date="2013-04" db="UniProtKB">
        <authorList>
            <consortium name="EnsemblPlants"/>
        </authorList>
    </citation>
    <scope>IDENTIFICATION</scope>
</reference>
<evidence type="ECO:0000313" key="2">
    <source>
        <dbReference type="EnsemblPlants" id="OB01G20260.1"/>
    </source>
</evidence>
<sequence>MAEVPPASSVVGAFRTDLRGRSSPTPPSATGSACMRGSSRTSPRPRRRWLPSIDALHATPTSAPSPKKRRACGGLFFTLRSPSRNGARPQAQAEAAAHDGRWRPEERRDKEKIAVSNIRGSEAFNPLGPHLC</sequence>
<dbReference type="HOGENOM" id="CLU_1920319_0_0_1"/>
<accession>J3KYH0</accession>
<dbReference type="Proteomes" id="UP000006038">
    <property type="component" value="Chromosome 1"/>
</dbReference>
<feature type="compositionally biased region" description="Basic and acidic residues" evidence="1">
    <location>
        <begin position="96"/>
        <end position="113"/>
    </location>
</feature>
<evidence type="ECO:0000256" key="1">
    <source>
        <dbReference type="SAM" id="MobiDB-lite"/>
    </source>
</evidence>
<feature type="compositionally biased region" description="Low complexity" evidence="1">
    <location>
        <begin position="28"/>
        <end position="42"/>
    </location>
</feature>
<dbReference type="Gramene" id="OB01G20260.1">
    <property type="protein sequence ID" value="OB01G20260.1"/>
    <property type="gene ID" value="OB01G20260"/>
</dbReference>
<dbReference type="AlphaFoldDB" id="J3KYH0"/>
<dbReference type="EnsemblPlants" id="OB01G20260.1">
    <property type="protein sequence ID" value="OB01G20260.1"/>
    <property type="gene ID" value="OB01G20260"/>
</dbReference>
<organism evidence="2">
    <name type="scientific">Oryza brachyantha</name>
    <name type="common">malo sina</name>
    <dbReference type="NCBI Taxonomy" id="4533"/>
    <lineage>
        <taxon>Eukaryota</taxon>
        <taxon>Viridiplantae</taxon>
        <taxon>Streptophyta</taxon>
        <taxon>Embryophyta</taxon>
        <taxon>Tracheophyta</taxon>
        <taxon>Spermatophyta</taxon>
        <taxon>Magnoliopsida</taxon>
        <taxon>Liliopsida</taxon>
        <taxon>Poales</taxon>
        <taxon>Poaceae</taxon>
        <taxon>BOP clade</taxon>
        <taxon>Oryzoideae</taxon>
        <taxon>Oryzeae</taxon>
        <taxon>Oryzinae</taxon>
        <taxon>Oryza</taxon>
    </lineage>
</organism>
<evidence type="ECO:0000313" key="3">
    <source>
        <dbReference type="Proteomes" id="UP000006038"/>
    </source>
</evidence>
<proteinExistence type="predicted"/>
<protein>
    <submittedName>
        <fullName evidence="2">Uncharacterized protein</fullName>
    </submittedName>
</protein>
<feature type="region of interest" description="Disordered" evidence="1">
    <location>
        <begin position="1"/>
        <end position="117"/>
    </location>
</feature>
<reference evidence="2" key="1">
    <citation type="journal article" date="2013" name="Nat. Commun.">
        <title>Whole-genome sequencing of Oryza brachyantha reveals mechanisms underlying Oryza genome evolution.</title>
        <authorList>
            <person name="Chen J."/>
            <person name="Huang Q."/>
            <person name="Gao D."/>
            <person name="Wang J."/>
            <person name="Lang Y."/>
            <person name="Liu T."/>
            <person name="Li B."/>
            <person name="Bai Z."/>
            <person name="Luis Goicoechea J."/>
            <person name="Liang C."/>
            <person name="Chen C."/>
            <person name="Zhang W."/>
            <person name="Sun S."/>
            <person name="Liao Y."/>
            <person name="Zhang X."/>
            <person name="Yang L."/>
            <person name="Song C."/>
            <person name="Wang M."/>
            <person name="Shi J."/>
            <person name="Liu G."/>
            <person name="Liu J."/>
            <person name="Zhou H."/>
            <person name="Zhou W."/>
            <person name="Yu Q."/>
            <person name="An N."/>
            <person name="Chen Y."/>
            <person name="Cai Q."/>
            <person name="Wang B."/>
            <person name="Liu B."/>
            <person name="Min J."/>
            <person name="Huang Y."/>
            <person name="Wu H."/>
            <person name="Li Z."/>
            <person name="Zhang Y."/>
            <person name="Yin Y."/>
            <person name="Song W."/>
            <person name="Jiang J."/>
            <person name="Jackson S.A."/>
            <person name="Wing R.A."/>
            <person name="Wang J."/>
            <person name="Chen M."/>
        </authorList>
    </citation>
    <scope>NUCLEOTIDE SEQUENCE [LARGE SCALE GENOMIC DNA]</scope>
    <source>
        <strain evidence="2">cv. IRGC 101232</strain>
    </source>
</reference>
<name>J3KYH0_ORYBR</name>
<keyword evidence="3" id="KW-1185">Reference proteome</keyword>